<protein>
    <recommendedName>
        <fullName evidence="4">DUF4402 domain-containing protein</fullName>
    </recommendedName>
</protein>
<name>A0ABQ2EWJ0_9DEIO</name>
<dbReference type="RefSeq" id="WP_189008901.1">
    <property type="nucleotide sequence ID" value="NZ_BMPP01000009.1"/>
</dbReference>
<evidence type="ECO:0000313" key="3">
    <source>
        <dbReference type="Proteomes" id="UP000647587"/>
    </source>
</evidence>
<reference evidence="3" key="1">
    <citation type="journal article" date="2019" name="Int. J. Syst. Evol. Microbiol.">
        <title>The Global Catalogue of Microorganisms (GCM) 10K type strain sequencing project: providing services to taxonomists for standard genome sequencing and annotation.</title>
        <authorList>
            <consortium name="The Broad Institute Genomics Platform"/>
            <consortium name="The Broad Institute Genome Sequencing Center for Infectious Disease"/>
            <person name="Wu L."/>
            <person name="Ma J."/>
        </authorList>
    </citation>
    <scope>NUCLEOTIDE SEQUENCE [LARGE SCALE GENOMIC DNA]</scope>
    <source>
        <strain evidence="3">JCM 30331</strain>
    </source>
</reference>
<keyword evidence="1" id="KW-0732">Signal</keyword>
<comment type="caution">
    <text evidence="2">The sequence shown here is derived from an EMBL/GenBank/DDBJ whole genome shotgun (WGS) entry which is preliminary data.</text>
</comment>
<dbReference type="EMBL" id="BMPP01000009">
    <property type="protein sequence ID" value="GGK29732.1"/>
    <property type="molecule type" value="Genomic_DNA"/>
</dbReference>
<feature type="signal peptide" evidence="1">
    <location>
        <begin position="1"/>
        <end position="30"/>
    </location>
</feature>
<accession>A0ABQ2EWJ0</accession>
<organism evidence="2 3">
    <name type="scientific">Deinococcus malanensis</name>
    <dbReference type="NCBI Taxonomy" id="1706855"/>
    <lineage>
        <taxon>Bacteria</taxon>
        <taxon>Thermotogati</taxon>
        <taxon>Deinococcota</taxon>
        <taxon>Deinococci</taxon>
        <taxon>Deinococcales</taxon>
        <taxon>Deinococcaceae</taxon>
        <taxon>Deinococcus</taxon>
    </lineage>
</organism>
<evidence type="ECO:0000313" key="2">
    <source>
        <dbReference type="EMBL" id="GGK29732.1"/>
    </source>
</evidence>
<dbReference type="Proteomes" id="UP000647587">
    <property type="component" value="Unassembled WGS sequence"/>
</dbReference>
<gene>
    <name evidence="2" type="ORF">GCM10008955_24440</name>
</gene>
<feature type="chain" id="PRO_5046773596" description="DUF4402 domain-containing protein" evidence="1">
    <location>
        <begin position="31"/>
        <end position="188"/>
    </location>
</feature>
<proteinExistence type="predicted"/>
<evidence type="ECO:0000256" key="1">
    <source>
        <dbReference type="SAM" id="SignalP"/>
    </source>
</evidence>
<sequence length="188" mass="18821">MNNRTPLFAVPFRTALLALTSLSLASGALANTGTDTVTATGTVPAPTVSVVLMTDAATPADFGTGYALNQLNNSTFAYGSNFLIKLTYANVTTNVSLALSGSQANYLLAYRHTPSGGTLTSDVPFSTSVGTATASGTATDTYASGATTTAFNAFGTSTGATRFAIGAKSTTAAVTSLSTTITLTATAN</sequence>
<keyword evidence="3" id="KW-1185">Reference proteome</keyword>
<evidence type="ECO:0008006" key="4">
    <source>
        <dbReference type="Google" id="ProtNLM"/>
    </source>
</evidence>